<evidence type="ECO:0000256" key="5">
    <source>
        <dbReference type="ARBA" id="ARBA00022575"/>
    </source>
</evidence>
<dbReference type="GO" id="GO:0009636">
    <property type="term" value="P:response to toxic substance"/>
    <property type="evidence" value="ECO:0007669"/>
    <property type="project" value="UniProtKB-KW"/>
</dbReference>
<evidence type="ECO:0000256" key="1">
    <source>
        <dbReference type="ARBA" id="ARBA00001917"/>
    </source>
</evidence>
<dbReference type="InterPro" id="IPR013785">
    <property type="entry name" value="Aldolase_TIM"/>
</dbReference>
<evidence type="ECO:0000256" key="10">
    <source>
        <dbReference type="ARBA" id="ARBA00023033"/>
    </source>
</evidence>
<evidence type="ECO:0000256" key="9">
    <source>
        <dbReference type="ARBA" id="ARBA00023002"/>
    </source>
</evidence>
<dbReference type="Proteomes" id="UP000318521">
    <property type="component" value="Unassembled WGS sequence"/>
</dbReference>
<evidence type="ECO:0000256" key="12">
    <source>
        <dbReference type="ARBA" id="ARBA00049401"/>
    </source>
</evidence>
<comment type="function">
    <text evidence="2">Nitronate monooxygenase that uses molecular oxygen to catalyze the oxidative denitrification of alkyl nitronates. Acts on propionate 3-nitronate (P3N), the presumed physiological substrate. Probably functions in the detoxification of P3N, a metabolic poison produced by plants and fungi as a defense mechanism.</text>
</comment>
<accession>A0A553ZX58</accession>
<evidence type="ECO:0000313" key="14">
    <source>
        <dbReference type="Proteomes" id="UP000318521"/>
    </source>
</evidence>
<keyword evidence="14" id="KW-1185">Reference proteome</keyword>
<evidence type="ECO:0000256" key="3">
    <source>
        <dbReference type="ARBA" id="ARBA00009881"/>
    </source>
</evidence>
<evidence type="ECO:0000256" key="2">
    <source>
        <dbReference type="ARBA" id="ARBA00003535"/>
    </source>
</evidence>
<sequence length="358" mass="39272">MKQANLFERLHITHPIIQAPMAGGISTSELTAAVSNHGGLGMIAAGYLTPAELLQQIKEVKQNTSNWFGVNIFVPSEYEVEDCALHTSRTLLEPIRESLHLQQSEPTLPQANRDLANYHKLIDLLIEERIPVCSFTFGIPSKEIIQRLKKHNIVLIGTATTVKEAIEIERIGLDIVVLQGSEAGGHRATFLHAEEEGLVGLMSLIPQTVKLINIPIIASGGIMDGRGLMAARCLGAAAVQMGTAFLTCEESGASDIHKQAVTKATDSQTTLTRTFSGKKARAINNTFIRLMQSREKDLPAFPIQNTLTKPIRTVSSQQNNREYMSLWSGQSPMLASIQTAEELIDRVMQEAEEIWNGV</sequence>
<dbReference type="OrthoDB" id="9778912at2"/>
<evidence type="ECO:0000256" key="8">
    <source>
        <dbReference type="ARBA" id="ARBA00022741"/>
    </source>
</evidence>
<proteinExistence type="inferred from homology"/>
<keyword evidence="9" id="KW-0560">Oxidoreductase</keyword>
<keyword evidence="8" id="KW-0547">Nucleotide-binding</keyword>
<name>A0A553ZX58_9BACI</name>
<keyword evidence="6" id="KW-0285">Flavoprotein</keyword>
<evidence type="ECO:0000256" key="4">
    <source>
        <dbReference type="ARBA" id="ARBA00013457"/>
    </source>
</evidence>
<comment type="similarity">
    <text evidence="3">Belongs to the nitronate monooxygenase family. NMO class I subfamily.</text>
</comment>
<dbReference type="GO" id="GO:0000166">
    <property type="term" value="F:nucleotide binding"/>
    <property type="evidence" value="ECO:0007669"/>
    <property type="project" value="UniProtKB-KW"/>
</dbReference>
<dbReference type="Gene3D" id="3.20.20.70">
    <property type="entry name" value="Aldolase class I"/>
    <property type="match status" value="1"/>
</dbReference>
<reference evidence="13 14" key="1">
    <citation type="submission" date="2019-07" db="EMBL/GenBank/DDBJ databases">
        <authorList>
            <person name="Park Y.J."/>
            <person name="Jeong S.E."/>
            <person name="Jung H.S."/>
        </authorList>
    </citation>
    <scope>NUCLEOTIDE SEQUENCE [LARGE SCALE GENOMIC DNA]</scope>
    <source>
        <strain evidence="14">P16(2019)</strain>
    </source>
</reference>
<comment type="catalytic activity">
    <reaction evidence="12">
        <text>3 propionate 3-nitronate + 3 O2 + H2O = 3 3-oxopropanoate + 2 nitrate + nitrite + H2O2 + 3 H(+)</text>
        <dbReference type="Rhea" id="RHEA:57332"/>
        <dbReference type="ChEBI" id="CHEBI:15377"/>
        <dbReference type="ChEBI" id="CHEBI:15378"/>
        <dbReference type="ChEBI" id="CHEBI:15379"/>
        <dbReference type="ChEBI" id="CHEBI:16240"/>
        <dbReference type="ChEBI" id="CHEBI:16301"/>
        <dbReference type="ChEBI" id="CHEBI:17632"/>
        <dbReference type="ChEBI" id="CHEBI:33190"/>
        <dbReference type="ChEBI" id="CHEBI:136067"/>
    </reaction>
</comment>
<keyword evidence="7" id="KW-0288">FMN</keyword>
<dbReference type="PANTHER" id="PTHR42747">
    <property type="entry name" value="NITRONATE MONOOXYGENASE-RELATED"/>
    <property type="match status" value="1"/>
</dbReference>
<evidence type="ECO:0000313" key="13">
    <source>
        <dbReference type="EMBL" id="TSB46047.1"/>
    </source>
</evidence>
<dbReference type="FunFam" id="3.20.20.70:FF:000154">
    <property type="entry name" value="Probable nitronate monooxygenase"/>
    <property type="match status" value="1"/>
</dbReference>
<dbReference type="InterPro" id="IPR004136">
    <property type="entry name" value="NMO"/>
</dbReference>
<keyword evidence="10 13" id="KW-0503">Monooxygenase</keyword>
<dbReference type="CDD" id="cd04730">
    <property type="entry name" value="NPD_like"/>
    <property type="match status" value="1"/>
</dbReference>
<comment type="caution">
    <text evidence="13">The sequence shown here is derived from an EMBL/GenBank/DDBJ whole genome shotgun (WGS) entry which is preliminary data.</text>
</comment>
<dbReference type="Pfam" id="PF03060">
    <property type="entry name" value="NMO"/>
    <property type="match status" value="1"/>
</dbReference>
<comment type="cofactor">
    <cofactor evidence="1">
        <name>FMN</name>
        <dbReference type="ChEBI" id="CHEBI:58210"/>
    </cofactor>
</comment>
<dbReference type="AlphaFoldDB" id="A0A553ZX58"/>
<gene>
    <name evidence="13" type="ORF">FN960_14210</name>
</gene>
<dbReference type="EMBL" id="VLXZ01000008">
    <property type="protein sequence ID" value="TSB46047.1"/>
    <property type="molecule type" value="Genomic_DNA"/>
</dbReference>
<dbReference type="RefSeq" id="WP_143849387.1">
    <property type="nucleotide sequence ID" value="NZ_VLXZ01000008.1"/>
</dbReference>
<evidence type="ECO:0000256" key="7">
    <source>
        <dbReference type="ARBA" id="ARBA00022643"/>
    </source>
</evidence>
<protein>
    <recommendedName>
        <fullName evidence="4">Probable nitronate monooxygenase</fullName>
    </recommendedName>
    <alternativeName>
        <fullName evidence="11">Propionate 3-nitronate monooxygenase</fullName>
    </alternativeName>
</protein>
<evidence type="ECO:0000256" key="6">
    <source>
        <dbReference type="ARBA" id="ARBA00022630"/>
    </source>
</evidence>
<dbReference type="SUPFAM" id="SSF51412">
    <property type="entry name" value="Inosine monophosphate dehydrogenase (IMPDH)"/>
    <property type="match status" value="1"/>
</dbReference>
<keyword evidence="5" id="KW-0216">Detoxification</keyword>
<dbReference type="PANTHER" id="PTHR42747:SF3">
    <property type="entry name" value="NITRONATE MONOOXYGENASE-RELATED"/>
    <property type="match status" value="1"/>
</dbReference>
<organism evidence="13 14">
    <name type="scientific">Alkalicoccobacillus porphyridii</name>
    <dbReference type="NCBI Taxonomy" id="2597270"/>
    <lineage>
        <taxon>Bacteria</taxon>
        <taxon>Bacillati</taxon>
        <taxon>Bacillota</taxon>
        <taxon>Bacilli</taxon>
        <taxon>Bacillales</taxon>
        <taxon>Bacillaceae</taxon>
        <taxon>Alkalicoccobacillus</taxon>
    </lineage>
</organism>
<dbReference type="GO" id="GO:0018580">
    <property type="term" value="F:nitronate monooxygenase activity"/>
    <property type="evidence" value="ECO:0007669"/>
    <property type="project" value="InterPro"/>
</dbReference>
<evidence type="ECO:0000256" key="11">
    <source>
        <dbReference type="ARBA" id="ARBA00031155"/>
    </source>
</evidence>